<evidence type="ECO:0000313" key="2">
    <source>
        <dbReference type="Proteomes" id="UP001589738"/>
    </source>
</evidence>
<comment type="caution">
    <text evidence="1">The sequence shown here is derived from an EMBL/GenBank/DDBJ whole genome shotgun (WGS) entry which is preliminary data.</text>
</comment>
<dbReference type="EMBL" id="JBHLUU010000103">
    <property type="protein sequence ID" value="MFC0476422.1"/>
    <property type="molecule type" value="Genomic_DNA"/>
</dbReference>
<organism evidence="1 2">
    <name type="scientific">Robertmurraya beringensis</name>
    <dbReference type="NCBI Taxonomy" id="641660"/>
    <lineage>
        <taxon>Bacteria</taxon>
        <taxon>Bacillati</taxon>
        <taxon>Bacillota</taxon>
        <taxon>Bacilli</taxon>
        <taxon>Bacillales</taxon>
        <taxon>Bacillaceae</taxon>
        <taxon>Robertmurraya</taxon>
    </lineage>
</organism>
<evidence type="ECO:0000313" key="1">
    <source>
        <dbReference type="EMBL" id="MFC0476422.1"/>
    </source>
</evidence>
<keyword evidence="2" id="KW-1185">Reference proteome</keyword>
<gene>
    <name evidence="1" type="ORF">ACFFHF_14510</name>
</gene>
<dbReference type="Proteomes" id="UP001589738">
    <property type="component" value="Unassembled WGS sequence"/>
</dbReference>
<accession>A0ABV6KSW1</accession>
<dbReference type="RefSeq" id="WP_377058469.1">
    <property type="nucleotide sequence ID" value="NZ_JBHLUU010000103.1"/>
</dbReference>
<protein>
    <submittedName>
        <fullName evidence="1">Uncharacterized protein</fullName>
    </submittedName>
</protein>
<name>A0ABV6KSW1_9BACI</name>
<proteinExistence type="predicted"/>
<sequence length="138" mass="14968">MANKITSGPFFVPPSIDTTASGAVRYLFVGFKNLANTTSSVLLTVHKCNDLLLYPPNTPEEIEFYRQRVTIPPGDCAVVRIEAGPTTFSGNNMLRVAIAGDTDEEADGIVVTLSGTTVDGRQVLSMVFKHEDFVELDD</sequence>
<reference evidence="1 2" key="1">
    <citation type="submission" date="2024-09" db="EMBL/GenBank/DDBJ databases">
        <authorList>
            <person name="Sun Q."/>
            <person name="Mori K."/>
        </authorList>
    </citation>
    <scope>NUCLEOTIDE SEQUENCE [LARGE SCALE GENOMIC DNA]</scope>
    <source>
        <strain evidence="1 2">CGMCC 1.9126</strain>
    </source>
</reference>